<evidence type="ECO:0000256" key="3">
    <source>
        <dbReference type="ARBA" id="ARBA00022475"/>
    </source>
</evidence>
<keyword evidence="6" id="KW-0325">Glycoprotein</keyword>
<keyword evidence="7" id="KW-0449">Lipoprotein</keyword>
<dbReference type="EMBL" id="KX700567">
    <property type="protein sequence ID" value="APD74523.1"/>
    <property type="molecule type" value="Genomic_DNA"/>
</dbReference>
<protein>
    <submittedName>
        <fullName evidence="10">Variant surface glycoprotein 1125.3173</fullName>
    </submittedName>
</protein>
<feature type="region of interest" description="Disordered" evidence="8">
    <location>
        <begin position="198"/>
        <end position="221"/>
    </location>
</feature>
<dbReference type="Pfam" id="PF10659">
    <property type="entry name" value="Trypan_glycop_C"/>
    <property type="match status" value="1"/>
</dbReference>
<dbReference type="GO" id="GO:0098552">
    <property type="term" value="C:side of membrane"/>
    <property type="evidence" value="ECO:0007669"/>
    <property type="project" value="UniProtKB-KW"/>
</dbReference>
<evidence type="ECO:0000256" key="8">
    <source>
        <dbReference type="SAM" id="MobiDB-lite"/>
    </source>
</evidence>
<reference evidence="10" key="1">
    <citation type="submission" date="2016-08" db="EMBL/GenBank/DDBJ databases">
        <title>VSG repertoire of Trypanosoma brucei EATRO 1125.</title>
        <authorList>
            <person name="Cross G.A."/>
        </authorList>
    </citation>
    <scope>NUCLEOTIDE SEQUENCE</scope>
    <source>
        <strain evidence="10">EATRO 1125</strain>
    </source>
</reference>
<dbReference type="SUPFAM" id="SSF58087">
    <property type="entry name" value="Variant surface glycoprotein (N-terminal domain)"/>
    <property type="match status" value="1"/>
</dbReference>
<evidence type="ECO:0000256" key="2">
    <source>
        <dbReference type="ARBA" id="ARBA00004609"/>
    </source>
</evidence>
<evidence type="ECO:0000256" key="7">
    <source>
        <dbReference type="ARBA" id="ARBA00023288"/>
    </source>
</evidence>
<keyword evidence="4" id="KW-0336">GPI-anchor</keyword>
<evidence type="ECO:0000256" key="5">
    <source>
        <dbReference type="ARBA" id="ARBA00023136"/>
    </source>
</evidence>
<evidence type="ECO:0000256" key="4">
    <source>
        <dbReference type="ARBA" id="ARBA00022622"/>
    </source>
</evidence>
<name>A0A1J0R9L3_9TRYP</name>
<dbReference type="VEuPathDB" id="TriTrypDB:Tb927.5.4810"/>
<comment type="function">
    <text evidence="1">VSG forms a coat on the surface of the parasite. The trypanosome evades the immune response of the host by expressing a series of antigenically distinct VSGs from an estimated 1000 VSG genes.</text>
</comment>
<dbReference type="InterPro" id="IPR019609">
    <property type="entry name" value="Variant_surf_glycoprt_trypan_C"/>
</dbReference>
<feature type="domain" description="Trypanosome variant surface glycoprotein C-terminal" evidence="9">
    <location>
        <begin position="196"/>
        <end position="274"/>
    </location>
</feature>
<dbReference type="GO" id="GO:0005886">
    <property type="term" value="C:plasma membrane"/>
    <property type="evidence" value="ECO:0007669"/>
    <property type="project" value="UniProtKB-SubCell"/>
</dbReference>
<keyword evidence="5" id="KW-0472">Membrane</keyword>
<keyword evidence="3" id="KW-1003">Cell membrane</keyword>
<dbReference type="VEuPathDB" id="TriTrypDB:Tb1125.5.4810"/>
<proteinExistence type="predicted"/>
<feature type="compositionally biased region" description="Basic and acidic residues" evidence="8">
    <location>
        <begin position="210"/>
        <end position="221"/>
    </location>
</feature>
<evidence type="ECO:0000259" key="9">
    <source>
        <dbReference type="Pfam" id="PF10659"/>
    </source>
</evidence>
<evidence type="ECO:0000256" key="1">
    <source>
        <dbReference type="ARBA" id="ARBA00002523"/>
    </source>
</evidence>
<dbReference type="AlphaFoldDB" id="A0A1J0R9L3"/>
<comment type="subcellular location">
    <subcellularLocation>
        <location evidence="2">Cell membrane</location>
        <topology evidence="2">Lipid-anchor</topology>
        <topology evidence="2">GPI-anchor</topology>
    </subcellularLocation>
</comment>
<evidence type="ECO:0000256" key="6">
    <source>
        <dbReference type="ARBA" id="ARBA00023180"/>
    </source>
</evidence>
<sequence>MPLFASLQEKSSPAANRALTENDGCGNNLSASSNGIAIQELATEQKVLTHTTVPIKTEKACKEPKANENADATDTSEFVYKVFLTRKADLTSQKFLGSETLDEPADDPTAQETVLILTGKNKKKEDPDKRKAAIANVLGKGKDAIAKKFLAKLTETNAALKLQDDAQPMSIETAIGSDFHKALAYLLLKRINNRFHQKKSTNAEGSPKQADSESKVGEKKGGNNAVKPVCSNFLNQTACNNGKNCKRDCNSCNDTSILINEKLVLMAAAIVSLLEFYLSKDYCSN</sequence>
<dbReference type="VEuPathDB" id="TriTrypDB:Tb427_000458000"/>
<accession>A0A1J0R9L3</accession>
<organism evidence="10">
    <name type="scientific">Trypanosoma brucei</name>
    <dbReference type="NCBI Taxonomy" id="5691"/>
    <lineage>
        <taxon>Eukaryota</taxon>
        <taxon>Discoba</taxon>
        <taxon>Euglenozoa</taxon>
        <taxon>Kinetoplastea</taxon>
        <taxon>Metakinetoplastina</taxon>
        <taxon>Trypanosomatida</taxon>
        <taxon>Trypanosomatidae</taxon>
        <taxon>Trypanosoma</taxon>
    </lineage>
</organism>
<evidence type="ECO:0000313" key="10">
    <source>
        <dbReference type="EMBL" id="APD74523.1"/>
    </source>
</evidence>